<protein>
    <submittedName>
        <fullName evidence="1">Uncharacterized protein</fullName>
    </submittedName>
</protein>
<evidence type="ECO:0000313" key="1">
    <source>
        <dbReference type="EMBL" id="PWY86625.1"/>
    </source>
</evidence>
<evidence type="ECO:0000313" key="2">
    <source>
        <dbReference type="Proteomes" id="UP000246702"/>
    </source>
</evidence>
<dbReference type="GeneID" id="37119868"/>
<keyword evidence="2" id="KW-1185">Reference proteome</keyword>
<dbReference type="AlphaFoldDB" id="A0A317WKN2"/>
<sequence>MISFYRPENANAILHAVIIYPHSTPLRTELYNPNSLLIQCVLNPSIKISNTAASSLLIVFSTEETMVRLIVHVNPTGVR</sequence>
<dbReference type="EMBL" id="MSFK01000015">
    <property type="protein sequence ID" value="PWY86625.1"/>
    <property type="molecule type" value="Genomic_DNA"/>
</dbReference>
<dbReference type="RefSeq" id="XP_025467216.1">
    <property type="nucleotide sequence ID" value="XM_025617725.1"/>
</dbReference>
<name>A0A317WKN2_9EURO</name>
<dbReference type="Proteomes" id="UP000246702">
    <property type="component" value="Unassembled WGS sequence"/>
</dbReference>
<proteinExistence type="predicted"/>
<organism evidence="1 2">
    <name type="scientific">Aspergillus sclerotioniger CBS 115572</name>
    <dbReference type="NCBI Taxonomy" id="1450535"/>
    <lineage>
        <taxon>Eukaryota</taxon>
        <taxon>Fungi</taxon>
        <taxon>Dikarya</taxon>
        <taxon>Ascomycota</taxon>
        <taxon>Pezizomycotina</taxon>
        <taxon>Eurotiomycetes</taxon>
        <taxon>Eurotiomycetidae</taxon>
        <taxon>Eurotiales</taxon>
        <taxon>Aspergillaceae</taxon>
        <taxon>Aspergillus</taxon>
        <taxon>Aspergillus subgen. Circumdati</taxon>
    </lineage>
</organism>
<gene>
    <name evidence="1" type="ORF">BO94DRAFT_88181</name>
</gene>
<comment type="caution">
    <text evidence="1">The sequence shown here is derived from an EMBL/GenBank/DDBJ whole genome shotgun (WGS) entry which is preliminary data.</text>
</comment>
<reference evidence="1 2" key="1">
    <citation type="submission" date="2016-12" db="EMBL/GenBank/DDBJ databases">
        <title>The genomes of Aspergillus section Nigri reveals drivers in fungal speciation.</title>
        <authorList>
            <consortium name="DOE Joint Genome Institute"/>
            <person name="Vesth T.C."/>
            <person name="Nybo J."/>
            <person name="Theobald S."/>
            <person name="Brandl J."/>
            <person name="Frisvad J.C."/>
            <person name="Nielsen K.F."/>
            <person name="Lyhne E.K."/>
            <person name="Kogle M.E."/>
            <person name="Kuo A."/>
            <person name="Riley R."/>
            <person name="Clum A."/>
            <person name="Nolan M."/>
            <person name="Lipzen A."/>
            <person name="Salamov A."/>
            <person name="Henrissat B."/>
            <person name="Wiebenga A."/>
            <person name="De Vries R.P."/>
            <person name="Grigoriev I.V."/>
            <person name="Mortensen U.H."/>
            <person name="Andersen M.R."/>
            <person name="Baker S.E."/>
        </authorList>
    </citation>
    <scope>NUCLEOTIDE SEQUENCE [LARGE SCALE GENOMIC DNA]</scope>
    <source>
        <strain evidence="1 2">CBS 115572</strain>
    </source>
</reference>
<accession>A0A317WKN2</accession>